<protein>
    <submittedName>
        <fullName evidence="2">Lysozyme like domain protein</fullName>
    </submittedName>
</protein>
<dbReference type="Gene3D" id="1.10.530.10">
    <property type="match status" value="1"/>
</dbReference>
<dbReference type="RefSeq" id="YP_009055475.1">
    <property type="nucleotide sequence ID" value="NC_024785.1"/>
</dbReference>
<dbReference type="GeneID" id="20283743"/>
<keyword evidence="1" id="KW-0812">Transmembrane</keyword>
<evidence type="ECO:0000313" key="3">
    <source>
        <dbReference type="Proteomes" id="UP000027393"/>
    </source>
</evidence>
<keyword evidence="1" id="KW-0472">Membrane</keyword>
<accession>A0A068CCM7</accession>
<dbReference type="OrthoDB" id="930at10239"/>
<dbReference type="InterPro" id="IPR023346">
    <property type="entry name" value="Lysozyme-like_dom_sf"/>
</dbReference>
<keyword evidence="3" id="KW-1185">Reference proteome</keyword>
<reference evidence="2 3" key="1">
    <citation type="submission" date="2014-05" db="EMBL/GenBank/DDBJ databases">
        <title>Complete Genome Sequence of the Acinetobacter phage YMC/13/01/C62.</title>
        <authorList>
            <person name="Jeon J."/>
            <person name="Yong D."/>
            <person name="Lee K."/>
        </authorList>
    </citation>
    <scope>NUCLEOTIDE SEQUENCE [LARGE SCALE GENOMIC DNA]</scope>
</reference>
<evidence type="ECO:0000256" key="1">
    <source>
        <dbReference type="SAM" id="Phobius"/>
    </source>
</evidence>
<proteinExistence type="predicted"/>
<dbReference type="Proteomes" id="UP000027393">
    <property type="component" value="Segment"/>
</dbReference>
<dbReference type="KEGG" id="vg:20283743"/>
<gene>
    <name evidence="2" type="ORF">BPABA14_00540</name>
</gene>
<feature type="transmembrane region" description="Helical" evidence="1">
    <location>
        <begin position="269"/>
        <end position="286"/>
    </location>
</feature>
<evidence type="ECO:0000313" key="2">
    <source>
        <dbReference type="EMBL" id="AID17968.1"/>
    </source>
</evidence>
<dbReference type="EMBL" id="KJ817802">
    <property type="protein sequence ID" value="AID17968.1"/>
    <property type="molecule type" value="Genomic_DNA"/>
</dbReference>
<keyword evidence="1" id="KW-1133">Transmembrane helix</keyword>
<dbReference type="SUPFAM" id="SSF53955">
    <property type="entry name" value="Lysozyme-like"/>
    <property type="match status" value="1"/>
</dbReference>
<name>A0A068CCM7_9CAUD</name>
<organism evidence="2 3">
    <name type="scientific">Acinetobacter phage YMC-13-01-C62</name>
    <dbReference type="NCBI Taxonomy" id="1505225"/>
    <lineage>
        <taxon>Viruses</taxon>
        <taxon>Duplodnaviria</taxon>
        <taxon>Heunggongvirae</taxon>
        <taxon>Uroviricota</taxon>
        <taxon>Caudoviricetes</taxon>
        <taxon>Obolenskvirus</taxon>
        <taxon>Obolenskvirus AbC62</taxon>
    </lineage>
</organism>
<feature type="transmembrane region" description="Helical" evidence="1">
    <location>
        <begin position="293"/>
        <end position="318"/>
    </location>
</feature>
<sequence length="682" mass="73873">MAENVVESIIVKLGLDGSQYNREAEKAKSNNDKLNKSVSETDKIVGNVTKTLARWFSVAAAATGILKMVDQVQKLNDELYHLERNLGMSASTIKNWQGAAGAMGGSAQGMTESIKSLNMGMNDFVTMGDTTLLPFMNALGVGMVDAQGKLRKTDDVMLDLADSFSKMDREQAFSIASKMGIDEGTFNTLVQGRKEMEKMLEYQSKMYKSSEEELKASRQLAQNRALLGQHWESLKTMMADAIIPLFVKLSEVALGIFEYLQEHEDQVKGVFTAISFTIGAILIPILTKATIAALAFIAPFSPFILVVGALGAAFGLLYDDYKTWAEGGKSLFDWGAFKKYIDDSTLSVDNLKNAFSNLGKDMLNNAIPTLKGYAEILDKLVSGDFKGAALQAWDMLKNYYSRAADFVDDVFGQKQGTLANAVGNLVNPNTPASSAPTIASATSKGGNAILDLIAKGEVSTTAPSGYNVAYRGARISAKQMFGKELSQLTIGQVKELQRANLNEQKSRGIPAKRRSSAMGRYQFIYSGFDDYIRAAGLSDKDMFSPENQDAMAMAIISRGKYGLNAVRAGKATPEQFQNNVLAARWASIQKTTGGGVHDAAGFNKATIGNQAVAAALQATRQSDFIDLTKARQNQAMANKANEVQVNVGDINIQTSSSTVTGNVQDAMGAVKDQFYQFRNSFN</sequence>